<keyword evidence="5" id="KW-1185">Reference proteome</keyword>
<dbReference type="EMBL" id="BKCF01000001">
    <property type="protein sequence ID" value="GEQ85125.1"/>
    <property type="molecule type" value="Genomic_DNA"/>
</dbReference>
<feature type="domain" description="Secretion system C-terminal sorting" evidence="3">
    <location>
        <begin position="332"/>
        <end position="411"/>
    </location>
</feature>
<feature type="signal peptide" evidence="2">
    <location>
        <begin position="1"/>
        <end position="19"/>
    </location>
</feature>
<proteinExistence type="predicted"/>
<gene>
    <name evidence="4" type="ORF">ULMS_06330</name>
</gene>
<dbReference type="Proteomes" id="UP000326994">
    <property type="component" value="Unassembled WGS sequence"/>
</dbReference>
<comment type="caution">
    <text evidence="4">The sequence shown here is derived from an EMBL/GenBank/DDBJ whole genome shotgun (WGS) entry which is preliminary data.</text>
</comment>
<dbReference type="AlphaFoldDB" id="A0A5J4FYL2"/>
<name>A0A5J4FYL2_9FLAO</name>
<protein>
    <recommendedName>
        <fullName evidence="3">Secretion system C-terminal sorting domain-containing protein</fullName>
    </recommendedName>
</protein>
<dbReference type="RefSeq" id="WP_151893057.1">
    <property type="nucleotide sequence ID" value="NZ_BKCF01000001.1"/>
</dbReference>
<dbReference type="Pfam" id="PF18962">
    <property type="entry name" value="Por_Secre_tail"/>
    <property type="match status" value="1"/>
</dbReference>
<reference evidence="4 5" key="1">
    <citation type="submission" date="2019-08" db="EMBL/GenBank/DDBJ databases">
        <title>Ulvibacter marinistellae sp. nov., isolated from a starfish, Patiria pectinifera.</title>
        <authorList>
            <person name="Kawano K."/>
            <person name="Ushijima N."/>
            <person name="Kihara M."/>
            <person name="Itoh H."/>
        </authorList>
    </citation>
    <scope>NUCLEOTIDE SEQUENCE [LARGE SCALE GENOMIC DNA]</scope>
    <source>
        <strain evidence="4 5">KK4</strain>
    </source>
</reference>
<evidence type="ECO:0000256" key="1">
    <source>
        <dbReference type="ARBA" id="ARBA00022729"/>
    </source>
</evidence>
<dbReference type="NCBIfam" id="TIGR04183">
    <property type="entry name" value="Por_Secre_tail"/>
    <property type="match status" value="1"/>
</dbReference>
<feature type="chain" id="PRO_5023923007" description="Secretion system C-terminal sorting domain-containing protein" evidence="2">
    <location>
        <begin position="20"/>
        <end position="412"/>
    </location>
</feature>
<accession>A0A5J4FYL2</accession>
<evidence type="ECO:0000259" key="3">
    <source>
        <dbReference type="Pfam" id="PF18962"/>
    </source>
</evidence>
<evidence type="ECO:0000313" key="4">
    <source>
        <dbReference type="EMBL" id="GEQ85125.1"/>
    </source>
</evidence>
<organism evidence="4 5">
    <name type="scientific">Patiriisocius marinistellae</name>
    <dbReference type="NCBI Taxonomy" id="2494560"/>
    <lineage>
        <taxon>Bacteria</taxon>
        <taxon>Pseudomonadati</taxon>
        <taxon>Bacteroidota</taxon>
        <taxon>Flavobacteriia</taxon>
        <taxon>Flavobacteriales</taxon>
        <taxon>Flavobacteriaceae</taxon>
        <taxon>Patiriisocius</taxon>
    </lineage>
</organism>
<dbReference type="InterPro" id="IPR026444">
    <property type="entry name" value="Secre_tail"/>
</dbReference>
<sequence>MKKILLSVIALATVLVATAQDTVTVSMGANYENELYFKLSNLSENTYVAANWDIAFLRENAQSIGIRVNDGKGIQVFETANTAADFNSIDVTDEASWTPLYNDDTNWDNGAFMQGSATYGWGEYNPASHHVEGTIVFVLKYADGSYVKFINEDYFGAYTFKFATWDGAAWVNETTQTVNNSTNPDTRYNYFSLRNNEPVVAEPAIDTWDFVFRKYTTFLNPPGQYYPVTGVLHNPNVTVAQSDEDDTAIDPNNVEYLEEMNTIGYDWKNFNGSGYDIANNQKYYVKYDNETVYRLYFTEFEGSSTGNLTFVTEDVSSVLGIENVTEQVSFGMYPNPSVDGQVNIIFENIANISEKNSVAIYAMNGTKVYDKEVTNSNGFFNKTIDVSTLQSGVYLVSFTSGTSKISKKLIIK</sequence>
<evidence type="ECO:0000313" key="5">
    <source>
        <dbReference type="Proteomes" id="UP000326994"/>
    </source>
</evidence>
<keyword evidence="1 2" id="KW-0732">Signal</keyword>
<dbReference type="OrthoDB" id="629570at2"/>
<evidence type="ECO:0000256" key="2">
    <source>
        <dbReference type="SAM" id="SignalP"/>
    </source>
</evidence>